<sequence length="152" mass="17654">MYMDNDSYTHRLVFWEHGLTGLLVSFLPWHGCQASRLVLVLLITRVCQMIRLAMRFGRTSRLFLRILKFVLRHVWVVFLYMARFFMTRQPFPKRLAFCRISGIGVYSRKNLNGTSSTSLSEVLSSGRSARHSHTTFTGGFPWSISFFSFSSL</sequence>
<evidence type="ECO:0000256" key="1">
    <source>
        <dbReference type="SAM" id="Phobius"/>
    </source>
</evidence>
<feature type="transmembrane region" description="Helical" evidence="1">
    <location>
        <begin position="66"/>
        <end position="86"/>
    </location>
</feature>
<accession>A0AAD9A9L7</accession>
<gene>
    <name evidence="2" type="ORF">CCHR01_13611</name>
</gene>
<organism evidence="2 3">
    <name type="scientific">Colletotrichum chrysophilum</name>
    <dbReference type="NCBI Taxonomy" id="1836956"/>
    <lineage>
        <taxon>Eukaryota</taxon>
        <taxon>Fungi</taxon>
        <taxon>Dikarya</taxon>
        <taxon>Ascomycota</taxon>
        <taxon>Pezizomycotina</taxon>
        <taxon>Sordariomycetes</taxon>
        <taxon>Hypocreomycetidae</taxon>
        <taxon>Glomerellales</taxon>
        <taxon>Glomerellaceae</taxon>
        <taxon>Colletotrichum</taxon>
        <taxon>Colletotrichum gloeosporioides species complex</taxon>
    </lineage>
</organism>
<keyword evidence="3" id="KW-1185">Reference proteome</keyword>
<protein>
    <submittedName>
        <fullName evidence="2">Uncharacterized protein</fullName>
    </submittedName>
</protein>
<evidence type="ECO:0000313" key="3">
    <source>
        <dbReference type="Proteomes" id="UP001243330"/>
    </source>
</evidence>
<proteinExistence type="predicted"/>
<dbReference type="AlphaFoldDB" id="A0AAD9A9L7"/>
<comment type="caution">
    <text evidence="2">The sequence shown here is derived from an EMBL/GenBank/DDBJ whole genome shotgun (WGS) entry which is preliminary data.</text>
</comment>
<evidence type="ECO:0000313" key="2">
    <source>
        <dbReference type="EMBL" id="KAK1843744.1"/>
    </source>
</evidence>
<dbReference type="EMBL" id="JAQOWY010000342">
    <property type="protein sequence ID" value="KAK1843744.1"/>
    <property type="molecule type" value="Genomic_DNA"/>
</dbReference>
<keyword evidence="1" id="KW-0812">Transmembrane</keyword>
<keyword evidence="1" id="KW-1133">Transmembrane helix</keyword>
<dbReference type="Proteomes" id="UP001243330">
    <property type="component" value="Unassembled WGS sequence"/>
</dbReference>
<keyword evidence="1" id="KW-0472">Membrane</keyword>
<name>A0AAD9A9L7_9PEZI</name>
<feature type="transmembrane region" description="Helical" evidence="1">
    <location>
        <begin position="12"/>
        <end position="31"/>
    </location>
</feature>
<reference evidence="2" key="1">
    <citation type="submission" date="2023-01" db="EMBL/GenBank/DDBJ databases">
        <title>Colletotrichum chrysophilum M932 genome sequence.</title>
        <authorList>
            <person name="Baroncelli R."/>
        </authorList>
    </citation>
    <scope>NUCLEOTIDE SEQUENCE</scope>
    <source>
        <strain evidence="2">M932</strain>
    </source>
</reference>